<sequence length="604" mass="69400">MDSTQTPIAYYDEAQPFERLRRGTHSDHFLNSFLEADTEPSPITIRALIRNRDFGCIIGQEGKYHQQLEQDYFVKIYFQEPDPHRPDRLTSIAGTADKVARAWREVLRRMFVRSELRYGDKLGVKVLIPDCLVRQLVTPFDQLDDVDDSADREEEKEGNDRDEKEEKKEGREAGQDDDDNDNDDDDDEFRQCKHELDEIAFDSGVTMLLDDELLPDSTERSLQVLIESLDDEVLQRFEVAINMLGECFIKYRHLAMSPNNKYYAPVTPRRHRQEQHRRQDRQEHYHNRDGQLRSRTPSSQSSQLLPPSLTSEDESENDVEGRSTRSGSSTTSNHTGILAQTTAWMAFSQQAAQGQPSASRDAIPDSNYQHSFPDTYHDILNIPSTLPPRQRNNPWTIRLLLADPEAGALLIRRPVVMAHEIERITGAQITISQQPSFPVRPLLLPEVCHVGPMNREPYRPSDMYLCPRTMLISAGSLRGLVEACMRISRFIFPVLPHYHDRSDVEAVLHLILPNEVFPPLFGSRGHRIQELRERTGTLISQADHFLPKSDERVLRVIGHVYGVENALVHILEDKRRLTDNGIVGLQQVHEYNPFLKENGRSKYG</sequence>
<evidence type="ECO:0000256" key="1">
    <source>
        <dbReference type="ARBA" id="ARBA00022737"/>
    </source>
</evidence>
<feature type="domain" description="K Homology" evidence="4">
    <location>
        <begin position="41"/>
        <end position="111"/>
    </location>
</feature>
<dbReference type="PANTHER" id="PTHR10288">
    <property type="entry name" value="KH DOMAIN CONTAINING RNA BINDING PROTEIN"/>
    <property type="match status" value="1"/>
</dbReference>
<feature type="compositionally biased region" description="Acidic residues" evidence="3">
    <location>
        <begin position="175"/>
        <end position="188"/>
    </location>
</feature>
<dbReference type="Proteomes" id="UP000274822">
    <property type="component" value="Unassembled WGS sequence"/>
</dbReference>
<dbReference type="Gene3D" id="3.30.1370.10">
    <property type="entry name" value="K Homology domain, type 1"/>
    <property type="match status" value="2"/>
</dbReference>
<evidence type="ECO:0000256" key="3">
    <source>
        <dbReference type="SAM" id="MobiDB-lite"/>
    </source>
</evidence>
<dbReference type="Pfam" id="PF00013">
    <property type="entry name" value="KH_1"/>
    <property type="match status" value="2"/>
</dbReference>
<keyword evidence="6" id="KW-1185">Reference proteome</keyword>
<feature type="region of interest" description="Disordered" evidence="3">
    <location>
        <begin position="348"/>
        <end position="370"/>
    </location>
</feature>
<evidence type="ECO:0000313" key="6">
    <source>
        <dbReference type="Proteomes" id="UP000274822"/>
    </source>
</evidence>
<dbReference type="InterPro" id="IPR004087">
    <property type="entry name" value="KH_dom"/>
</dbReference>
<dbReference type="PROSITE" id="PS50084">
    <property type="entry name" value="KH_TYPE_1"/>
    <property type="match status" value="2"/>
</dbReference>
<name>A0A433PJZ0_9FUNG</name>
<proteinExistence type="predicted"/>
<protein>
    <recommendedName>
        <fullName evidence="4">K Homology domain-containing protein</fullName>
    </recommendedName>
</protein>
<dbReference type="SUPFAM" id="SSF54791">
    <property type="entry name" value="Eukaryotic type KH-domain (KH-domain type I)"/>
    <property type="match status" value="2"/>
</dbReference>
<dbReference type="GO" id="GO:0003723">
    <property type="term" value="F:RNA binding"/>
    <property type="evidence" value="ECO:0007669"/>
    <property type="project" value="UniProtKB-UniRule"/>
</dbReference>
<evidence type="ECO:0000313" key="5">
    <source>
        <dbReference type="EMBL" id="RUS17861.1"/>
    </source>
</evidence>
<feature type="compositionally biased region" description="Low complexity" evidence="3">
    <location>
        <begin position="293"/>
        <end position="310"/>
    </location>
</feature>
<dbReference type="InterPro" id="IPR004088">
    <property type="entry name" value="KH_dom_type_1"/>
</dbReference>
<feature type="compositionally biased region" description="Basic and acidic residues" evidence="3">
    <location>
        <begin position="153"/>
        <end position="174"/>
    </location>
</feature>
<keyword evidence="1" id="KW-0677">Repeat</keyword>
<gene>
    <name evidence="5" type="ORF">BC938DRAFT_476139</name>
</gene>
<accession>A0A433PJZ0</accession>
<dbReference type="SMART" id="SM00322">
    <property type="entry name" value="KH"/>
    <property type="match status" value="2"/>
</dbReference>
<keyword evidence="2" id="KW-0694">RNA-binding</keyword>
<feature type="domain" description="K Homology" evidence="4">
    <location>
        <begin position="504"/>
        <end position="575"/>
    </location>
</feature>
<comment type="caution">
    <text evidence="5">The sequence shown here is derived from an EMBL/GenBank/DDBJ whole genome shotgun (WGS) entry which is preliminary data.</text>
</comment>
<dbReference type="InterPro" id="IPR036612">
    <property type="entry name" value="KH_dom_type_1_sf"/>
</dbReference>
<feature type="compositionally biased region" description="Low complexity" evidence="3">
    <location>
        <begin position="348"/>
        <end position="359"/>
    </location>
</feature>
<evidence type="ECO:0000259" key="4">
    <source>
        <dbReference type="SMART" id="SM00322"/>
    </source>
</evidence>
<dbReference type="EMBL" id="RBNJ01022704">
    <property type="protein sequence ID" value="RUS17861.1"/>
    <property type="molecule type" value="Genomic_DNA"/>
</dbReference>
<evidence type="ECO:0000256" key="2">
    <source>
        <dbReference type="PROSITE-ProRule" id="PRU00117"/>
    </source>
</evidence>
<reference evidence="5 6" key="1">
    <citation type="journal article" date="2018" name="New Phytol.">
        <title>Phylogenomics of Endogonaceae and evolution of mycorrhizas within Mucoromycota.</title>
        <authorList>
            <person name="Chang Y."/>
            <person name="Desiro A."/>
            <person name="Na H."/>
            <person name="Sandor L."/>
            <person name="Lipzen A."/>
            <person name="Clum A."/>
            <person name="Barry K."/>
            <person name="Grigoriev I.V."/>
            <person name="Martin F.M."/>
            <person name="Stajich J.E."/>
            <person name="Smith M.E."/>
            <person name="Bonito G."/>
            <person name="Spatafora J.W."/>
        </authorList>
    </citation>
    <scope>NUCLEOTIDE SEQUENCE [LARGE SCALE GENOMIC DNA]</scope>
    <source>
        <strain evidence="5 6">AD002</strain>
    </source>
</reference>
<dbReference type="AlphaFoldDB" id="A0A433PJZ0"/>
<feature type="compositionally biased region" description="Basic and acidic residues" evidence="3">
    <location>
        <begin position="276"/>
        <end position="292"/>
    </location>
</feature>
<feature type="region of interest" description="Disordered" evidence="3">
    <location>
        <begin position="144"/>
        <end position="188"/>
    </location>
</feature>
<organism evidence="5 6">
    <name type="scientific">Jimgerdemannia flammicorona</name>
    <dbReference type="NCBI Taxonomy" id="994334"/>
    <lineage>
        <taxon>Eukaryota</taxon>
        <taxon>Fungi</taxon>
        <taxon>Fungi incertae sedis</taxon>
        <taxon>Mucoromycota</taxon>
        <taxon>Mucoromycotina</taxon>
        <taxon>Endogonomycetes</taxon>
        <taxon>Endogonales</taxon>
        <taxon>Endogonaceae</taxon>
        <taxon>Jimgerdemannia</taxon>
    </lineage>
</organism>
<feature type="region of interest" description="Disordered" evidence="3">
    <location>
        <begin position="262"/>
        <end position="334"/>
    </location>
</feature>